<dbReference type="EMBL" id="FQXG01000009">
    <property type="protein sequence ID" value="SHI19319.1"/>
    <property type="molecule type" value="Genomic_DNA"/>
</dbReference>
<gene>
    <name evidence="1" type="ORF">SAMN02745129_4658</name>
</gene>
<dbReference type="Proteomes" id="UP000184268">
    <property type="component" value="Unassembled WGS sequence"/>
</dbReference>
<name>A0A1M5Z525_9GAMM</name>
<dbReference type="RefSeq" id="WP_067661935.1">
    <property type="nucleotide sequence ID" value="NZ_FQXG01000009.1"/>
</dbReference>
<evidence type="ECO:0000313" key="2">
    <source>
        <dbReference type="Proteomes" id="UP000184268"/>
    </source>
</evidence>
<accession>A0A1M5Z525</accession>
<dbReference type="PROSITE" id="PS51257">
    <property type="entry name" value="PROKAR_LIPOPROTEIN"/>
    <property type="match status" value="1"/>
</dbReference>
<sequence>MRNIESPLKATTIAIVAILASGCSDSDGGADNTARTATVGFSVDREISPMSDNPKAEKYLQSCGYQLKANGEVVYSDVCLGGTYEVEIRDGYKLTVEHPSLGAALASGLAEDWTVEGDHTVAIGESSFTIRTHNEHFSFVTVEESPYILWAHLSDTPMISSEDASYRYGFVTGERYYFELESQMGHYQDNSDADVSMHYHYFLSDGDATIGGPDRDWGDKNISIGGDAPIGAEVAMINVSSYSEQEEGVWVVSTGSEESQPRVTPYPAIGFVAAAGDVNVVEEISTGWVNYYTRVALTGEDCRLTRLADGRVSGLCFEGYANSVEEAFQAYDLEFRDDYLEAGLGRSNLIWRITDGSAGLFDGEAQITLAPQQ</sequence>
<organism evidence="1 2">
    <name type="scientific">Ferrimonas marina</name>
    <dbReference type="NCBI Taxonomy" id="299255"/>
    <lineage>
        <taxon>Bacteria</taxon>
        <taxon>Pseudomonadati</taxon>
        <taxon>Pseudomonadota</taxon>
        <taxon>Gammaproteobacteria</taxon>
        <taxon>Alteromonadales</taxon>
        <taxon>Ferrimonadaceae</taxon>
        <taxon>Ferrimonas</taxon>
    </lineage>
</organism>
<proteinExistence type="predicted"/>
<protein>
    <submittedName>
        <fullName evidence="1">Uncharacterized protein</fullName>
    </submittedName>
</protein>
<dbReference type="AlphaFoldDB" id="A0A1M5Z525"/>
<reference evidence="1 2" key="1">
    <citation type="submission" date="2016-11" db="EMBL/GenBank/DDBJ databases">
        <authorList>
            <person name="Jaros S."/>
            <person name="Januszkiewicz K."/>
            <person name="Wedrychowicz H."/>
        </authorList>
    </citation>
    <scope>NUCLEOTIDE SEQUENCE [LARGE SCALE GENOMIC DNA]</scope>
    <source>
        <strain evidence="1 2">DSM 16917</strain>
    </source>
</reference>
<dbReference type="OrthoDB" id="6402831at2"/>
<evidence type="ECO:0000313" key="1">
    <source>
        <dbReference type="EMBL" id="SHI19319.1"/>
    </source>
</evidence>
<keyword evidence="2" id="KW-1185">Reference proteome</keyword>